<organism evidence="1">
    <name type="scientific">Anguilla anguilla</name>
    <name type="common">European freshwater eel</name>
    <name type="synonym">Muraena anguilla</name>
    <dbReference type="NCBI Taxonomy" id="7936"/>
    <lineage>
        <taxon>Eukaryota</taxon>
        <taxon>Metazoa</taxon>
        <taxon>Chordata</taxon>
        <taxon>Craniata</taxon>
        <taxon>Vertebrata</taxon>
        <taxon>Euteleostomi</taxon>
        <taxon>Actinopterygii</taxon>
        <taxon>Neopterygii</taxon>
        <taxon>Teleostei</taxon>
        <taxon>Anguilliformes</taxon>
        <taxon>Anguillidae</taxon>
        <taxon>Anguilla</taxon>
    </lineage>
</organism>
<reference evidence="1" key="1">
    <citation type="submission" date="2014-11" db="EMBL/GenBank/DDBJ databases">
        <authorList>
            <person name="Amaro Gonzalez C."/>
        </authorList>
    </citation>
    <scope>NUCLEOTIDE SEQUENCE</scope>
</reference>
<reference evidence="1" key="2">
    <citation type="journal article" date="2015" name="Fish Shellfish Immunol.">
        <title>Early steps in the European eel (Anguilla anguilla)-Vibrio vulnificus interaction in the gills: Role of the RtxA13 toxin.</title>
        <authorList>
            <person name="Callol A."/>
            <person name="Pajuelo D."/>
            <person name="Ebbesson L."/>
            <person name="Teles M."/>
            <person name="MacKenzie S."/>
            <person name="Amaro C."/>
        </authorList>
    </citation>
    <scope>NUCLEOTIDE SEQUENCE</scope>
</reference>
<name>A0A0E9TB90_ANGAN</name>
<dbReference type="EMBL" id="GBXM01057721">
    <property type="protein sequence ID" value="JAH50856.1"/>
    <property type="molecule type" value="Transcribed_RNA"/>
</dbReference>
<accession>A0A0E9TB90</accession>
<evidence type="ECO:0000313" key="1">
    <source>
        <dbReference type="EMBL" id="JAH50856.1"/>
    </source>
</evidence>
<protein>
    <submittedName>
        <fullName evidence="1">Uncharacterized protein</fullName>
    </submittedName>
</protein>
<dbReference type="AlphaFoldDB" id="A0A0E9TB90"/>
<proteinExistence type="predicted"/>
<sequence>MRPIMHKCNWSHNLHSMDFKP</sequence>